<comment type="caution">
    <text evidence="1">The sequence shown here is derived from an EMBL/GenBank/DDBJ whole genome shotgun (WGS) entry which is preliminary data.</text>
</comment>
<dbReference type="Proteomes" id="UP000324853">
    <property type="component" value="Unassembled WGS sequence"/>
</dbReference>
<reference evidence="1 2" key="1">
    <citation type="submission" date="2019-08" db="EMBL/GenBank/DDBJ databases">
        <title>Bradyrhizobium hipponensis sp. nov., a rhizobium isolated from a Lupinus angustifolius root nodule in Tunisia.</title>
        <authorList>
            <person name="Off K."/>
            <person name="Rejili M."/>
            <person name="Mars M."/>
            <person name="Brachmann A."/>
            <person name="Marin M."/>
        </authorList>
    </citation>
    <scope>NUCLEOTIDE SEQUENCE [LARGE SCALE GENOMIC DNA]</scope>
    <source>
        <strain evidence="1 2">CTAW11</strain>
    </source>
</reference>
<sequence length="109" mass="11993">MLQQVEHLTIATLADKFGEPNHIVAGLFQDTLNGLSKSKTVREHLNTNAAMPKLRRTIKRLRKQIDGDDDVTLGDIATATGLPVEYVTTYFAVSMQGRGMPLTRVPEAS</sequence>
<organism evidence="1 2">
    <name type="scientific">Bradyrhizobium cytisi</name>
    <dbReference type="NCBI Taxonomy" id="515489"/>
    <lineage>
        <taxon>Bacteria</taxon>
        <taxon>Pseudomonadati</taxon>
        <taxon>Pseudomonadota</taxon>
        <taxon>Alphaproteobacteria</taxon>
        <taxon>Hyphomicrobiales</taxon>
        <taxon>Nitrobacteraceae</taxon>
        <taxon>Bradyrhizobium</taxon>
    </lineage>
</organism>
<dbReference type="RefSeq" id="WP_148750290.1">
    <property type="nucleotide sequence ID" value="NZ_VSSR01000013.1"/>
</dbReference>
<evidence type="ECO:0000313" key="1">
    <source>
        <dbReference type="EMBL" id="TYL86342.1"/>
    </source>
</evidence>
<dbReference type="AlphaFoldDB" id="A0A5S4WWH5"/>
<evidence type="ECO:0000313" key="2">
    <source>
        <dbReference type="Proteomes" id="UP000324853"/>
    </source>
</evidence>
<accession>A0A5S4WWH5</accession>
<proteinExistence type="predicted"/>
<keyword evidence="2" id="KW-1185">Reference proteome</keyword>
<dbReference type="EMBL" id="VSSR01000013">
    <property type="protein sequence ID" value="TYL86342.1"/>
    <property type="molecule type" value="Genomic_DNA"/>
</dbReference>
<protein>
    <submittedName>
        <fullName evidence="1">Uncharacterized protein</fullName>
    </submittedName>
</protein>
<gene>
    <name evidence="1" type="ORF">FXB38_07645</name>
</gene>
<name>A0A5S4WWH5_9BRAD</name>